<dbReference type="GeneID" id="65537513"/>
<sequence length="358" mass="39186">MTPLFRNIAIGSLCAMLSACPLYMEAQHHSGRGGGNHTSQSEPSRSHGKDGRKPSAPGGKSQYGNFRPGGNNSSPSRPKEPGMSPGGNGNHNNNNNHHQGVKPPAHNGNHNNQGFKPGNGHNTPDKRPGHWGPQDNHRPSTPQRPQPGNNWRPSAGNNHHRPGPGIPPPHRPGNVHRPTPPGHGMQPGHWGPPPMRPHRPVVRPWHRPVPPGGWRPRPSAPALSTILGITFGTALNLSLTTLINNGYYIDGYANNTVYLRDVNSYNYLWPDATLYYSNGGMNRSEFLYSTPYPDPMRYNNLYNNFIGIYGAPVNYVNNGTSLSATWFAPNKGYITLQYAPQYALGGQLRYFTTLTLGL</sequence>
<name>A0A1B1SBT6_9BACT</name>
<feature type="region of interest" description="Disordered" evidence="1">
    <location>
        <begin position="28"/>
        <end position="216"/>
    </location>
</feature>
<dbReference type="OrthoDB" id="1100729at2"/>
<organism evidence="2 3">
    <name type="scientific">Muribaculum intestinale</name>
    <dbReference type="NCBI Taxonomy" id="1796646"/>
    <lineage>
        <taxon>Bacteria</taxon>
        <taxon>Pseudomonadati</taxon>
        <taxon>Bacteroidota</taxon>
        <taxon>Bacteroidia</taxon>
        <taxon>Bacteroidales</taxon>
        <taxon>Muribaculaceae</taxon>
        <taxon>Muribaculum</taxon>
    </lineage>
</organism>
<protein>
    <submittedName>
        <fullName evidence="2">Uncharacterized protein</fullName>
    </submittedName>
</protein>
<dbReference type="STRING" id="1796646.A4V02_11585"/>
<reference evidence="3" key="1">
    <citation type="submission" date="2016-04" db="EMBL/GenBank/DDBJ databases">
        <title>Complete Genome Sequences of Twelve Strains of a Stable Defined Moderately Diverse Mouse Microbiota 2 (sDMDMm2).</title>
        <authorList>
            <person name="Uchimura Y."/>
            <person name="Wyss M."/>
            <person name="Brugiroux S."/>
            <person name="Limenitakis J.P."/>
            <person name="Stecher B."/>
            <person name="McCoy K.D."/>
            <person name="Macpherson A.J."/>
        </authorList>
    </citation>
    <scope>NUCLEOTIDE SEQUENCE [LARGE SCALE GENOMIC DNA]</scope>
    <source>
        <strain evidence="3">YL27</strain>
    </source>
</reference>
<evidence type="ECO:0000313" key="2">
    <source>
        <dbReference type="EMBL" id="ANU64294.1"/>
    </source>
</evidence>
<dbReference type="PROSITE" id="PS51257">
    <property type="entry name" value="PROKAR_LIPOPROTEIN"/>
    <property type="match status" value="1"/>
</dbReference>
<accession>A0A1B1SBT6</accession>
<dbReference type="AlphaFoldDB" id="A0A1B1SBT6"/>
<feature type="compositionally biased region" description="Basic residues" evidence="1">
    <location>
        <begin position="196"/>
        <end position="206"/>
    </location>
</feature>
<keyword evidence="3" id="KW-1185">Reference proteome</keyword>
<dbReference type="EMBL" id="CP015402">
    <property type="protein sequence ID" value="ANU64294.1"/>
    <property type="molecule type" value="Genomic_DNA"/>
</dbReference>
<evidence type="ECO:0000256" key="1">
    <source>
        <dbReference type="SAM" id="MobiDB-lite"/>
    </source>
</evidence>
<accession>A0A1Z2XGS3</accession>
<dbReference type="RefSeq" id="WP_068961578.1">
    <property type="nucleotide sequence ID" value="NZ_CAJTAP010000001.1"/>
</dbReference>
<gene>
    <name evidence="2" type="ORF">A4V02_11585</name>
</gene>
<evidence type="ECO:0000313" key="3">
    <source>
        <dbReference type="Proteomes" id="UP000186351"/>
    </source>
</evidence>
<feature type="compositionally biased region" description="Basic and acidic residues" evidence="1">
    <location>
        <begin position="44"/>
        <end position="53"/>
    </location>
</feature>
<dbReference type="KEGG" id="pary:A4V02_11585"/>
<dbReference type="Proteomes" id="UP000186351">
    <property type="component" value="Chromosome"/>
</dbReference>
<feature type="compositionally biased region" description="Polar residues" evidence="1">
    <location>
        <begin position="139"/>
        <end position="152"/>
    </location>
</feature>
<proteinExistence type="predicted"/>